<dbReference type="Proteomes" id="UP000001194">
    <property type="component" value="Unassembled WGS sequence"/>
</dbReference>
<name>B0D2T6_LACBS</name>
<keyword evidence="1" id="KW-0732">Signal</keyword>
<dbReference type="HOGENOM" id="CLU_2223710_0_0_1"/>
<proteinExistence type="predicted"/>
<gene>
    <name evidence="2" type="ORF">LACBIDRAFT_399470</name>
</gene>
<organism evidence="3">
    <name type="scientific">Laccaria bicolor (strain S238N-H82 / ATCC MYA-4686)</name>
    <name type="common">Bicoloured deceiver</name>
    <name type="synonym">Laccaria laccata var. bicolor</name>
    <dbReference type="NCBI Taxonomy" id="486041"/>
    <lineage>
        <taxon>Eukaryota</taxon>
        <taxon>Fungi</taxon>
        <taxon>Dikarya</taxon>
        <taxon>Basidiomycota</taxon>
        <taxon>Agaricomycotina</taxon>
        <taxon>Agaricomycetes</taxon>
        <taxon>Agaricomycetidae</taxon>
        <taxon>Agaricales</taxon>
        <taxon>Agaricineae</taxon>
        <taxon>Hydnangiaceae</taxon>
        <taxon>Laccaria</taxon>
    </lineage>
</organism>
<dbReference type="GeneID" id="6074154"/>
<protein>
    <submittedName>
        <fullName evidence="2">Small secreted protein</fullName>
    </submittedName>
</protein>
<evidence type="ECO:0000256" key="1">
    <source>
        <dbReference type="SAM" id="SignalP"/>
    </source>
</evidence>
<keyword evidence="3" id="KW-1185">Reference proteome</keyword>
<accession>B0D2T6</accession>
<sequence length="108" mass="11573">MKTLFFIALIAIIAHATPTIRNERMESIQASDSLDGRAHRRDINACVDCGSGPIKPFCRQCTQRGPYGFCLNTQAATCADGGAVPDNVSCGTGYWGCIVNCCPGRCNK</sequence>
<dbReference type="AlphaFoldDB" id="B0D2T6"/>
<dbReference type="KEGG" id="lbc:LACBIDRAFT_399470"/>
<reference evidence="2 3" key="1">
    <citation type="journal article" date="2008" name="Nature">
        <title>The genome of Laccaria bicolor provides insights into mycorrhizal symbiosis.</title>
        <authorList>
            <person name="Martin F."/>
            <person name="Aerts A."/>
            <person name="Ahren D."/>
            <person name="Brun A."/>
            <person name="Danchin E.G.J."/>
            <person name="Duchaussoy F."/>
            <person name="Gibon J."/>
            <person name="Kohler A."/>
            <person name="Lindquist E."/>
            <person name="Pereda V."/>
            <person name="Salamov A."/>
            <person name="Shapiro H.J."/>
            <person name="Wuyts J."/>
            <person name="Blaudez D."/>
            <person name="Buee M."/>
            <person name="Brokstein P."/>
            <person name="Canbaeck B."/>
            <person name="Cohen D."/>
            <person name="Courty P.E."/>
            <person name="Coutinho P.M."/>
            <person name="Delaruelle C."/>
            <person name="Detter J.C."/>
            <person name="Deveau A."/>
            <person name="DiFazio S."/>
            <person name="Duplessis S."/>
            <person name="Fraissinet-Tachet L."/>
            <person name="Lucic E."/>
            <person name="Frey-Klett P."/>
            <person name="Fourrey C."/>
            <person name="Feussner I."/>
            <person name="Gay G."/>
            <person name="Grimwood J."/>
            <person name="Hoegger P.J."/>
            <person name="Jain P."/>
            <person name="Kilaru S."/>
            <person name="Labbe J."/>
            <person name="Lin Y.C."/>
            <person name="Legue V."/>
            <person name="Le Tacon F."/>
            <person name="Marmeisse R."/>
            <person name="Melayah D."/>
            <person name="Montanini B."/>
            <person name="Muratet M."/>
            <person name="Nehls U."/>
            <person name="Niculita-Hirzel H."/>
            <person name="Oudot-Le Secq M.P."/>
            <person name="Peter M."/>
            <person name="Quesneville H."/>
            <person name="Rajashekar B."/>
            <person name="Reich M."/>
            <person name="Rouhier N."/>
            <person name="Schmutz J."/>
            <person name="Yin T."/>
            <person name="Chalot M."/>
            <person name="Henrissat B."/>
            <person name="Kuees U."/>
            <person name="Lucas S."/>
            <person name="Van de Peer Y."/>
            <person name="Podila G.K."/>
            <person name="Polle A."/>
            <person name="Pukkila P.J."/>
            <person name="Richardson P.M."/>
            <person name="Rouze P."/>
            <person name="Sanders I.R."/>
            <person name="Stajich J.E."/>
            <person name="Tunlid A."/>
            <person name="Tuskan G."/>
            <person name="Grigoriev I.V."/>
        </authorList>
    </citation>
    <scope>NUCLEOTIDE SEQUENCE [LARGE SCALE GENOMIC DNA]</scope>
    <source>
        <strain evidence="3">S238N-H82 / ATCC MYA-4686</strain>
    </source>
</reference>
<feature type="chain" id="PRO_5002747039" evidence="1">
    <location>
        <begin position="17"/>
        <end position="108"/>
    </location>
</feature>
<dbReference type="InParanoid" id="B0D2T6"/>
<dbReference type="EMBL" id="DS547096">
    <property type="protein sequence ID" value="EDR10809.1"/>
    <property type="molecule type" value="Genomic_DNA"/>
</dbReference>
<feature type="signal peptide" evidence="1">
    <location>
        <begin position="1"/>
        <end position="16"/>
    </location>
</feature>
<dbReference type="RefSeq" id="XP_001878110.1">
    <property type="nucleotide sequence ID" value="XM_001878075.1"/>
</dbReference>
<evidence type="ECO:0000313" key="2">
    <source>
        <dbReference type="EMBL" id="EDR10809.1"/>
    </source>
</evidence>
<evidence type="ECO:0000313" key="3">
    <source>
        <dbReference type="Proteomes" id="UP000001194"/>
    </source>
</evidence>